<gene>
    <name evidence="1" type="ORF">Q3O60_14345</name>
</gene>
<comment type="caution">
    <text evidence="1">The sequence shown here is derived from an EMBL/GenBank/DDBJ whole genome shotgun (WGS) entry which is preliminary data.</text>
</comment>
<keyword evidence="2" id="KW-1185">Reference proteome</keyword>
<reference evidence="1 2" key="1">
    <citation type="submission" date="2023-08" db="EMBL/GenBank/DDBJ databases">
        <authorList>
            <person name="Joshi A."/>
            <person name="Thite S."/>
        </authorList>
    </citation>
    <scope>NUCLEOTIDE SEQUENCE [LARGE SCALE GENOMIC DNA]</scope>
    <source>
        <strain evidence="1 2">AC40</strain>
    </source>
</reference>
<dbReference type="EMBL" id="JAUZVZ010000024">
    <property type="protein sequence ID" value="MDP4537369.1"/>
    <property type="molecule type" value="Genomic_DNA"/>
</dbReference>
<proteinExistence type="predicted"/>
<keyword evidence="1" id="KW-0378">Hydrolase</keyword>
<dbReference type="InterPro" id="IPR043754">
    <property type="entry name" value="DUF5700"/>
</dbReference>
<evidence type="ECO:0000313" key="2">
    <source>
        <dbReference type="Proteomes" id="UP001231616"/>
    </source>
</evidence>
<dbReference type="Proteomes" id="UP001231616">
    <property type="component" value="Unassembled WGS sequence"/>
</dbReference>
<sequence length="343" mass="37938">MLALVKCRSIAIRYKYQKAARAAGVSVPILIEGLKLKITRLIWSSLLVIVAASACSAESESSASRALITSDAEVFAGLFRQYGEELSAEELQRYYLEPGSDGIRIFTPYRIIDADNLAKEVSQNRDLYQKAISLCLPVVRSLAEESERIMQEVADSIGEQESAPAYVVFGGNNSGGTASAEGLVIGIETVCNLIDSEEEFAQSFTYLIAHEMVHVYQSRLVSIEGQPSLLELTLIEGVADFIAEKILGRVDFSATARTEYGLNNEARLWQEFKTVMDSTETGDWMYRQQATDGKPADMAYWIGKRIAEAYYNNAPNSSVALRELVGFSDVHEILSKSQYGEKF</sequence>
<dbReference type="GO" id="GO:0006508">
    <property type="term" value="P:proteolysis"/>
    <property type="evidence" value="ECO:0007669"/>
    <property type="project" value="UniProtKB-KW"/>
</dbReference>
<name>A0ABT9H2T2_9GAMM</name>
<dbReference type="Pfam" id="PF18958">
    <property type="entry name" value="DUF5700"/>
    <property type="match status" value="1"/>
</dbReference>
<accession>A0ABT9H2T2</accession>
<evidence type="ECO:0000313" key="1">
    <source>
        <dbReference type="EMBL" id="MDP4537369.1"/>
    </source>
</evidence>
<organism evidence="1 2">
    <name type="scientific">Alkalimonas collagenimarina</name>
    <dbReference type="NCBI Taxonomy" id="400390"/>
    <lineage>
        <taxon>Bacteria</taxon>
        <taxon>Pseudomonadati</taxon>
        <taxon>Pseudomonadota</taxon>
        <taxon>Gammaproteobacteria</taxon>
        <taxon>Alkalimonas</taxon>
    </lineage>
</organism>
<dbReference type="GO" id="GO:0008233">
    <property type="term" value="F:peptidase activity"/>
    <property type="evidence" value="ECO:0007669"/>
    <property type="project" value="UniProtKB-KW"/>
</dbReference>
<dbReference type="RefSeq" id="WP_305894631.1">
    <property type="nucleotide sequence ID" value="NZ_JAUZVZ010000024.1"/>
</dbReference>
<protein>
    <submittedName>
        <fullName evidence="1">DUF5700 domain-containing putative Zn-dependent protease</fullName>
    </submittedName>
</protein>
<keyword evidence="1" id="KW-0645">Protease</keyword>